<dbReference type="Pfam" id="PF13358">
    <property type="entry name" value="DDE_3"/>
    <property type="match status" value="1"/>
</dbReference>
<dbReference type="InterPro" id="IPR036397">
    <property type="entry name" value="RNaseH_sf"/>
</dbReference>
<keyword evidence="3" id="KW-1185">Reference proteome</keyword>
<protein>
    <recommendedName>
        <fullName evidence="1">Tc1-like transposase DDE domain-containing protein</fullName>
    </recommendedName>
</protein>
<evidence type="ECO:0000259" key="1">
    <source>
        <dbReference type="Pfam" id="PF13358"/>
    </source>
</evidence>
<evidence type="ECO:0000313" key="3">
    <source>
        <dbReference type="Proteomes" id="UP000740926"/>
    </source>
</evidence>
<organism evidence="2 3">
    <name type="scientific">Rhizopus delemar</name>
    <dbReference type="NCBI Taxonomy" id="936053"/>
    <lineage>
        <taxon>Eukaryota</taxon>
        <taxon>Fungi</taxon>
        <taxon>Fungi incertae sedis</taxon>
        <taxon>Mucoromycota</taxon>
        <taxon>Mucoromycotina</taxon>
        <taxon>Mucoromycetes</taxon>
        <taxon>Mucorales</taxon>
        <taxon>Mucorineae</taxon>
        <taxon>Rhizopodaceae</taxon>
        <taxon>Rhizopus</taxon>
    </lineage>
</organism>
<reference evidence="2 3" key="1">
    <citation type="journal article" date="2020" name="Microb. Genom.">
        <title>Genetic diversity of clinical and environmental Mucorales isolates obtained from an investigation of mucormycosis cases among solid organ transplant recipients.</title>
        <authorList>
            <person name="Nguyen M.H."/>
            <person name="Kaul D."/>
            <person name="Muto C."/>
            <person name="Cheng S.J."/>
            <person name="Richter R.A."/>
            <person name="Bruno V.M."/>
            <person name="Liu G."/>
            <person name="Beyhan S."/>
            <person name="Sundermann A.J."/>
            <person name="Mounaud S."/>
            <person name="Pasculle A.W."/>
            <person name="Nierman W.C."/>
            <person name="Driscoll E."/>
            <person name="Cumbie R."/>
            <person name="Clancy C.J."/>
            <person name="Dupont C.L."/>
        </authorList>
    </citation>
    <scope>NUCLEOTIDE SEQUENCE [LARGE SCALE GENOMIC DNA]</scope>
    <source>
        <strain evidence="2 3">GL24</strain>
    </source>
</reference>
<dbReference type="AlphaFoldDB" id="A0A9P6Z0L9"/>
<dbReference type="Gene3D" id="3.30.420.10">
    <property type="entry name" value="Ribonuclease H-like superfamily/Ribonuclease H"/>
    <property type="match status" value="1"/>
</dbReference>
<comment type="caution">
    <text evidence="2">The sequence shown here is derived from an EMBL/GenBank/DDBJ whole genome shotgun (WGS) entry which is preliminary data.</text>
</comment>
<sequence>MTSFIHEDGLGNMIDEDGKDIIMMESDSHLFPVEMIMDYDQYMDLKPPERMAIMKTESDEEELNEPMTPNRKSYRYHKNVEKEELFFWCTRKVAGDQRDDPPKLVEEHQQFLIDLIDGNPSLVLDEIVTRLTEQFVGLNIKKSALHNFMTKKCKISLKRAHLQSVERNSPEKIEDRHAWVTKWLQTDMDYLSNCVFVDEAAFHVNMKRSALTTAILGAIFPFGVVNVSVRRPKAIAPSKKHKTTGSCRTVDKITSKRGTVTGHYFNFLSSTMDVLDKQEMFKDNYIVMDNSPIHQHEGIRKHVENRGYRCIYLPPYSPELNQIEQFWSICKSKIKREQLLEEETLTARIQMACNQILIGDLRGFCKYSNVKFVDCMSRRPI</sequence>
<accession>A0A9P6Z0L9</accession>
<proteinExistence type="predicted"/>
<dbReference type="Proteomes" id="UP000740926">
    <property type="component" value="Unassembled WGS sequence"/>
</dbReference>
<dbReference type="EMBL" id="JAANIU010001195">
    <property type="protein sequence ID" value="KAG1568227.1"/>
    <property type="molecule type" value="Genomic_DNA"/>
</dbReference>
<feature type="domain" description="Tc1-like transposase DDE" evidence="1">
    <location>
        <begin position="266"/>
        <end position="343"/>
    </location>
</feature>
<dbReference type="InterPro" id="IPR038717">
    <property type="entry name" value="Tc1-like_DDE_dom"/>
</dbReference>
<dbReference type="PANTHER" id="PTHR46564:SF1">
    <property type="entry name" value="TRANSPOSASE"/>
    <property type="match status" value="1"/>
</dbReference>
<dbReference type="GO" id="GO:0003676">
    <property type="term" value="F:nucleic acid binding"/>
    <property type="evidence" value="ECO:0007669"/>
    <property type="project" value="InterPro"/>
</dbReference>
<evidence type="ECO:0000313" key="2">
    <source>
        <dbReference type="EMBL" id="KAG1568227.1"/>
    </source>
</evidence>
<name>A0A9P6Z0L9_9FUNG</name>
<gene>
    <name evidence="2" type="ORF">G6F50_007490</name>
</gene>
<dbReference type="PANTHER" id="PTHR46564">
    <property type="entry name" value="TRANSPOSASE"/>
    <property type="match status" value="1"/>
</dbReference>